<evidence type="ECO:0000256" key="2">
    <source>
        <dbReference type="ARBA" id="ARBA00012882"/>
    </source>
</evidence>
<dbReference type="SUPFAM" id="SSF110710">
    <property type="entry name" value="TTHA0583/YokD-like"/>
    <property type="match status" value="1"/>
</dbReference>
<keyword evidence="4 5" id="KW-0012">Acyltransferase</keyword>
<dbReference type="AlphaFoldDB" id="A0A5C6F2Z7"/>
<proteinExistence type="inferred from homology"/>
<keyword evidence="3 5" id="KW-0808">Transferase</keyword>
<evidence type="ECO:0000256" key="4">
    <source>
        <dbReference type="ARBA" id="ARBA00023315"/>
    </source>
</evidence>
<dbReference type="InterPro" id="IPR028345">
    <property type="entry name" value="Antibiotic_NAT-like"/>
</dbReference>
<evidence type="ECO:0000256" key="3">
    <source>
        <dbReference type="ARBA" id="ARBA00022679"/>
    </source>
</evidence>
<reference evidence="6 7" key="1">
    <citation type="submission" date="2019-02" db="EMBL/GenBank/DDBJ databases">
        <title>Deep-cultivation of Planctomycetes and their phenomic and genomic characterization uncovers novel biology.</title>
        <authorList>
            <person name="Wiegand S."/>
            <person name="Jogler M."/>
            <person name="Boedeker C."/>
            <person name="Pinto D."/>
            <person name="Vollmers J."/>
            <person name="Rivas-Marin E."/>
            <person name="Kohn T."/>
            <person name="Peeters S.H."/>
            <person name="Heuer A."/>
            <person name="Rast P."/>
            <person name="Oberbeckmann S."/>
            <person name="Bunk B."/>
            <person name="Jeske O."/>
            <person name="Meyerdierks A."/>
            <person name="Storesund J.E."/>
            <person name="Kallscheuer N."/>
            <person name="Luecker S."/>
            <person name="Lage O.M."/>
            <person name="Pohl T."/>
            <person name="Merkel B.J."/>
            <person name="Hornburger P."/>
            <person name="Mueller R.-W."/>
            <person name="Bruemmer F."/>
            <person name="Labrenz M."/>
            <person name="Spormann A.M."/>
            <person name="Op Den Camp H."/>
            <person name="Overmann J."/>
            <person name="Amann R."/>
            <person name="Jetten M.S.M."/>
            <person name="Mascher T."/>
            <person name="Medema M.H."/>
            <person name="Devos D.P."/>
            <person name="Kaster A.-K."/>
            <person name="Ovreas L."/>
            <person name="Rohde M."/>
            <person name="Galperin M.Y."/>
            <person name="Jogler C."/>
        </authorList>
    </citation>
    <scope>NUCLEOTIDE SEQUENCE [LARGE SCALE GENOMIC DNA]</scope>
    <source>
        <strain evidence="6 7">Poly59</strain>
    </source>
</reference>
<dbReference type="EC" id="2.3.1.-" evidence="5"/>
<dbReference type="Pfam" id="PF02522">
    <property type="entry name" value="Antibiotic_NAT"/>
    <property type="match status" value="1"/>
</dbReference>
<evidence type="ECO:0000256" key="1">
    <source>
        <dbReference type="ARBA" id="ARBA00006383"/>
    </source>
</evidence>
<evidence type="ECO:0000313" key="7">
    <source>
        <dbReference type="Proteomes" id="UP000317977"/>
    </source>
</evidence>
<keyword evidence="5" id="KW-0046">Antibiotic resistance</keyword>
<accession>A0A5C6F2Z7</accession>
<organism evidence="6 7">
    <name type="scientific">Rubripirellula reticaptiva</name>
    <dbReference type="NCBI Taxonomy" id="2528013"/>
    <lineage>
        <taxon>Bacteria</taxon>
        <taxon>Pseudomonadati</taxon>
        <taxon>Planctomycetota</taxon>
        <taxon>Planctomycetia</taxon>
        <taxon>Pirellulales</taxon>
        <taxon>Pirellulaceae</taxon>
        <taxon>Rubripirellula</taxon>
    </lineage>
</organism>
<sequence length="301" mass="33672">MTIAASLSFRHRLKKTLKSAHRYLAQPHLTHQKMYDHFEDLGLRRGGMVLVHSSLSSLGYCAGGSAMVIDSLLSYIGESGTLVMPTHTWSAVNNGKRSFSLPNDATHVGSIPETFRKMPNVSRSNHPSHSVASSGPLSNKLIEDHVRAESPCGEGTPYARLMEGDGQILLLGVELRRNTCFHSVEAMAKVPYLLRPDKDRFKIELASDDTRYFDVRCHQPALPSRFHEFQEPLKIAGCLRTARIGNGESIVIDAKQFLNFMMPLLSEDSDLLLVRSETPFDVLMEYARNFKSTLNENLMPQ</sequence>
<evidence type="ECO:0000256" key="5">
    <source>
        <dbReference type="RuleBase" id="RU365031"/>
    </source>
</evidence>
<dbReference type="PANTHER" id="PTHR11104:SF0">
    <property type="entry name" value="SPBETA PROPHAGE-DERIVED AMINOGLYCOSIDE N(3')-ACETYLTRANSFERASE-LIKE PROTEIN YOKD"/>
    <property type="match status" value="1"/>
</dbReference>
<gene>
    <name evidence="6" type="primary">yokD</name>
    <name evidence="6" type="ORF">Poly59_19880</name>
</gene>
<dbReference type="GO" id="GO:0046353">
    <property type="term" value="F:aminoglycoside 3-N-acetyltransferase activity"/>
    <property type="evidence" value="ECO:0007669"/>
    <property type="project" value="UniProtKB-EC"/>
</dbReference>
<evidence type="ECO:0000313" key="6">
    <source>
        <dbReference type="EMBL" id="TWU55688.1"/>
    </source>
</evidence>
<keyword evidence="7" id="KW-1185">Reference proteome</keyword>
<name>A0A5C6F2Z7_9BACT</name>
<comment type="catalytic activity">
    <reaction evidence="5">
        <text>a 2-deoxystreptamine antibiotic + acetyl-CoA = an N(3)-acetyl-2-deoxystreptamine antibiotic + CoA + H(+)</text>
        <dbReference type="Rhea" id="RHEA:12665"/>
        <dbReference type="ChEBI" id="CHEBI:15378"/>
        <dbReference type="ChEBI" id="CHEBI:57287"/>
        <dbReference type="ChEBI" id="CHEBI:57288"/>
        <dbReference type="ChEBI" id="CHEBI:57921"/>
        <dbReference type="ChEBI" id="CHEBI:77452"/>
        <dbReference type="EC" id="2.3.1.81"/>
    </reaction>
</comment>
<dbReference type="PANTHER" id="PTHR11104">
    <property type="entry name" value="AMINOGLYCOSIDE N3-ACETYLTRANSFERASE"/>
    <property type="match status" value="1"/>
</dbReference>
<dbReference type="InterPro" id="IPR003679">
    <property type="entry name" value="Amioglycoside_AcTrfase"/>
</dbReference>
<dbReference type="OrthoDB" id="7330654at2"/>
<dbReference type="RefSeq" id="WP_146533835.1">
    <property type="nucleotide sequence ID" value="NZ_SJPX01000002.1"/>
</dbReference>
<dbReference type="EMBL" id="SJPX01000002">
    <property type="protein sequence ID" value="TWU55688.1"/>
    <property type="molecule type" value="Genomic_DNA"/>
</dbReference>
<dbReference type="GO" id="GO:0046677">
    <property type="term" value="P:response to antibiotic"/>
    <property type="evidence" value="ECO:0007669"/>
    <property type="project" value="UniProtKB-KW"/>
</dbReference>
<comment type="similarity">
    <text evidence="1 5">Belongs to the antibiotic N-acetyltransferase family.</text>
</comment>
<dbReference type="Proteomes" id="UP000317977">
    <property type="component" value="Unassembled WGS sequence"/>
</dbReference>
<protein>
    <recommendedName>
        <fullName evidence="2 5">Aminoglycoside N(3)-acetyltransferase</fullName>
        <ecNumber evidence="5">2.3.1.-</ecNumber>
    </recommendedName>
</protein>
<comment type="caution">
    <text evidence="6">The sequence shown here is derived from an EMBL/GenBank/DDBJ whole genome shotgun (WGS) entry which is preliminary data.</text>
</comment>